<organism evidence="3 4">
    <name type="scientific">Chlamydomonas reinhardtii</name>
    <name type="common">Chlamydomonas smithii</name>
    <dbReference type="NCBI Taxonomy" id="3055"/>
    <lineage>
        <taxon>Eukaryota</taxon>
        <taxon>Viridiplantae</taxon>
        <taxon>Chlorophyta</taxon>
        <taxon>core chlorophytes</taxon>
        <taxon>Chlorophyceae</taxon>
        <taxon>CS clade</taxon>
        <taxon>Chlamydomonadales</taxon>
        <taxon>Chlamydomonadaceae</taxon>
        <taxon>Chlamydomonas</taxon>
    </lineage>
</organism>
<proteinExistence type="predicted"/>
<feature type="compositionally biased region" description="Basic residues" evidence="1">
    <location>
        <begin position="149"/>
        <end position="166"/>
    </location>
</feature>
<gene>
    <name evidence="3" type="ORF">CHLRE_03g205450v5</name>
</gene>
<protein>
    <submittedName>
        <fullName evidence="3">Uncharacterized protein</fullName>
    </submittedName>
</protein>
<evidence type="ECO:0000313" key="4">
    <source>
        <dbReference type="Proteomes" id="UP000006906"/>
    </source>
</evidence>
<feature type="compositionally biased region" description="Low complexity" evidence="1">
    <location>
        <begin position="224"/>
        <end position="241"/>
    </location>
</feature>
<keyword evidence="4" id="KW-1185">Reference proteome</keyword>
<dbReference type="KEGG" id="cre:CHLRE_03g205450v5"/>
<feature type="region of interest" description="Disordered" evidence="1">
    <location>
        <begin position="342"/>
        <end position="377"/>
    </location>
</feature>
<evidence type="ECO:0000313" key="3">
    <source>
        <dbReference type="EMBL" id="PNW85787.1"/>
    </source>
</evidence>
<feature type="region of interest" description="Disordered" evidence="1">
    <location>
        <begin position="272"/>
        <end position="297"/>
    </location>
</feature>
<feature type="region of interest" description="Disordered" evidence="1">
    <location>
        <begin position="145"/>
        <end position="177"/>
    </location>
</feature>
<dbReference type="Gramene" id="PNW85787">
    <property type="protein sequence ID" value="PNW85787"/>
    <property type="gene ID" value="CHLRE_03g205450v5"/>
</dbReference>
<feature type="region of interest" description="Disordered" evidence="1">
    <location>
        <begin position="210"/>
        <end position="245"/>
    </location>
</feature>
<feature type="region of interest" description="Disordered" evidence="1">
    <location>
        <begin position="42"/>
        <end position="69"/>
    </location>
</feature>
<dbReference type="GeneID" id="66053044"/>
<keyword evidence="2" id="KW-1133">Transmembrane helix</keyword>
<evidence type="ECO:0000256" key="1">
    <source>
        <dbReference type="SAM" id="MobiDB-lite"/>
    </source>
</evidence>
<sequence>MERNPIHKEALDVVLGACFLLVAICSFAAMVLLLQRLSRPHKEEAPEARPPLRRTHSSSASATSYKPLAGELSFRRRAEAAAQKPADTSGPAVATAAAAATILTALVSDAPAPPATAAAAAAAAELAPRQRDEPAPLTHVDRTADARTAQHRPSHPHSHSHSHPHPHPHEEPAAPRHSATITLPTAAPPAAARAAAAVAAAAARGRATAPQLASPVSPVPPGAPTSAAGSGTAWSSPTSAASHRDGSGANVLISGSSGGVHLLSGCGHLLSGSSRVASRRGSRPGSRNASGTNMFDDDHDDCSFVYDPATRSLRAVAGSGAAVGSSRRAGSGVALHTAAGAPTAASGAGVGGGSGSGSLRTAGLAREKEREMERKKEREVDLELLSRIDMALSSGVMKPDQATELLMKSFGCDLEEMIREELGDEALPPGDRSSVPSRACSNAGGAAGGGCNSLFSTQSIPSRPSSGTSAFAACAPAIGGGRRQPLSASKLSSGGAGGVAAVYGAGGWSGVQSPAPQSPAPAAAAVTRTSPASGANAVAGGRSMRREGNSDVLAQAASGGGGGDSDTHPAGEAVGAVAQAGTGGNRSGGGGGGAGVGAGGVGGGGGPRELDDQLLIKIDLALASGIMRPEQATDILKSYGCNLEGLLCDELSGGGGEVTASASQVQLPSSLE</sequence>
<dbReference type="Proteomes" id="UP000006906">
    <property type="component" value="Chromosome 3"/>
</dbReference>
<keyword evidence="2" id="KW-0472">Membrane</keyword>
<evidence type="ECO:0000256" key="2">
    <source>
        <dbReference type="SAM" id="Phobius"/>
    </source>
</evidence>
<name>A0A2K3DZ52_CHLRE</name>
<feature type="compositionally biased region" description="Low complexity" evidence="1">
    <location>
        <begin position="511"/>
        <end position="533"/>
    </location>
</feature>
<feature type="region of interest" description="Disordered" evidence="1">
    <location>
        <begin position="511"/>
        <end position="546"/>
    </location>
</feature>
<dbReference type="EMBL" id="CM008964">
    <property type="protein sequence ID" value="PNW85787.1"/>
    <property type="molecule type" value="Genomic_DNA"/>
</dbReference>
<feature type="transmembrane region" description="Helical" evidence="2">
    <location>
        <begin position="13"/>
        <end position="34"/>
    </location>
</feature>
<dbReference type="AlphaFoldDB" id="A0A2K3DZ52"/>
<dbReference type="InParanoid" id="A0A2K3DZ52"/>
<dbReference type="RefSeq" id="XP_042926484.1">
    <property type="nucleotide sequence ID" value="XM_043061480.1"/>
</dbReference>
<keyword evidence="2" id="KW-0812">Transmembrane</keyword>
<dbReference type="OrthoDB" id="550163at2759"/>
<accession>A0A2K3DZ52</accession>
<feature type="compositionally biased region" description="Basic and acidic residues" evidence="1">
    <location>
        <begin position="365"/>
        <end position="377"/>
    </location>
</feature>
<reference evidence="3 4" key="1">
    <citation type="journal article" date="2007" name="Science">
        <title>The Chlamydomonas genome reveals the evolution of key animal and plant functions.</title>
        <authorList>
            <person name="Merchant S.S."/>
            <person name="Prochnik S.E."/>
            <person name="Vallon O."/>
            <person name="Harris E.H."/>
            <person name="Karpowicz S.J."/>
            <person name="Witman G.B."/>
            <person name="Terry A."/>
            <person name="Salamov A."/>
            <person name="Fritz-Laylin L.K."/>
            <person name="Marechal-Drouard L."/>
            <person name="Marshall W.F."/>
            <person name="Qu L.H."/>
            <person name="Nelson D.R."/>
            <person name="Sanderfoot A.A."/>
            <person name="Spalding M.H."/>
            <person name="Kapitonov V.V."/>
            <person name="Ren Q."/>
            <person name="Ferris P."/>
            <person name="Lindquist E."/>
            <person name="Shapiro H."/>
            <person name="Lucas S.M."/>
            <person name="Grimwood J."/>
            <person name="Schmutz J."/>
            <person name="Cardol P."/>
            <person name="Cerutti H."/>
            <person name="Chanfreau G."/>
            <person name="Chen C.L."/>
            <person name="Cognat V."/>
            <person name="Croft M.T."/>
            <person name="Dent R."/>
            <person name="Dutcher S."/>
            <person name="Fernandez E."/>
            <person name="Fukuzawa H."/>
            <person name="Gonzalez-Ballester D."/>
            <person name="Gonzalez-Halphen D."/>
            <person name="Hallmann A."/>
            <person name="Hanikenne M."/>
            <person name="Hippler M."/>
            <person name="Inwood W."/>
            <person name="Jabbari K."/>
            <person name="Kalanon M."/>
            <person name="Kuras R."/>
            <person name="Lefebvre P.A."/>
            <person name="Lemaire S.D."/>
            <person name="Lobanov A.V."/>
            <person name="Lohr M."/>
            <person name="Manuell A."/>
            <person name="Meier I."/>
            <person name="Mets L."/>
            <person name="Mittag M."/>
            <person name="Mittelmeier T."/>
            <person name="Moroney J.V."/>
            <person name="Moseley J."/>
            <person name="Napoli C."/>
            <person name="Nedelcu A.M."/>
            <person name="Niyogi K."/>
            <person name="Novoselov S.V."/>
            <person name="Paulsen I.T."/>
            <person name="Pazour G."/>
            <person name="Purton S."/>
            <person name="Ral J.P."/>
            <person name="Riano-Pachon D.M."/>
            <person name="Riekhof W."/>
            <person name="Rymarquis L."/>
            <person name="Schroda M."/>
            <person name="Stern D."/>
            <person name="Umen J."/>
            <person name="Willows R."/>
            <person name="Wilson N."/>
            <person name="Zimmer S.L."/>
            <person name="Allmer J."/>
            <person name="Balk J."/>
            <person name="Bisova K."/>
            <person name="Chen C.J."/>
            <person name="Elias M."/>
            <person name="Gendler K."/>
            <person name="Hauser C."/>
            <person name="Lamb M.R."/>
            <person name="Ledford H."/>
            <person name="Long J.C."/>
            <person name="Minagawa J."/>
            <person name="Page M.D."/>
            <person name="Pan J."/>
            <person name="Pootakham W."/>
            <person name="Roje S."/>
            <person name="Rose A."/>
            <person name="Stahlberg E."/>
            <person name="Terauchi A.M."/>
            <person name="Yang P."/>
            <person name="Ball S."/>
            <person name="Bowler C."/>
            <person name="Dieckmann C.L."/>
            <person name="Gladyshev V.N."/>
            <person name="Green P."/>
            <person name="Jorgensen R."/>
            <person name="Mayfield S."/>
            <person name="Mueller-Roeber B."/>
            <person name="Rajamani S."/>
            <person name="Sayre R.T."/>
            <person name="Brokstein P."/>
            <person name="Dubchak I."/>
            <person name="Goodstein D."/>
            <person name="Hornick L."/>
            <person name="Huang Y.W."/>
            <person name="Jhaveri J."/>
            <person name="Luo Y."/>
            <person name="Martinez D."/>
            <person name="Ngau W.C."/>
            <person name="Otillar B."/>
            <person name="Poliakov A."/>
            <person name="Porter A."/>
            <person name="Szajkowski L."/>
            <person name="Werner G."/>
            <person name="Zhou K."/>
            <person name="Grigoriev I.V."/>
            <person name="Rokhsar D.S."/>
            <person name="Grossman A.R."/>
        </authorList>
    </citation>
    <scope>NUCLEOTIDE SEQUENCE [LARGE SCALE GENOMIC DNA]</scope>
    <source>
        <strain evidence="4">CC-503</strain>
    </source>
</reference>